<evidence type="ECO:0000256" key="2">
    <source>
        <dbReference type="SAM" id="Phobius"/>
    </source>
</evidence>
<dbReference type="Proteomes" id="UP000003866">
    <property type="component" value="Unassembled WGS sequence"/>
</dbReference>
<proteinExistence type="predicted"/>
<dbReference type="EMBL" id="AFAA02000017">
    <property type="protein sequence ID" value="EII35671.1"/>
    <property type="molecule type" value="Genomic_DNA"/>
</dbReference>
<feature type="coiled-coil region" evidence="1">
    <location>
        <begin position="76"/>
        <end position="103"/>
    </location>
</feature>
<keyword evidence="1" id="KW-0175">Coiled coil</keyword>
<name>A0AAN4AG32_ECOLX</name>
<evidence type="ECO:0000313" key="3">
    <source>
        <dbReference type="EMBL" id="EII35671.1"/>
    </source>
</evidence>
<evidence type="ECO:0000256" key="1">
    <source>
        <dbReference type="SAM" id="Coils"/>
    </source>
</evidence>
<organism evidence="3 4">
    <name type="scientific">Escherichia coli 4.0967</name>
    <dbReference type="NCBI Taxonomy" id="869687"/>
    <lineage>
        <taxon>Bacteria</taxon>
        <taxon>Pseudomonadati</taxon>
        <taxon>Pseudomonadota</taxon>
        <taxon>Gammaproteobacteria</taxon>
        <taxon>Enterobacterales</taxon>
        <taxon>Enterobacteriaceae</taxon>
        <taxon>Escherichia</taxon>
    </lineage>
</organism>
<comment type="caution">
    <text evidence="3">The sequence shown here is derived from an EMBL/GenBank/DDBJ whole genome shotgun (WGS) entry which is preliminary data.</text>
</comment>
<feature type="transmembrane region" description="Helical" evidence="2">
    <location>
        <begin position="210"/>
        <end position="232"/>
    </location>
</feature>
<accession>A0AAN4AG32</accession>
<keyword evidence="2" id="KW-1133">Transmembrane helix</keyword>
<keyword evidence="2" id="KW-0472">Membrane</keyword>
<dbReference type="RefSeq" id="WP_001080914.1">
    <property type="nucleotide sequence ID" value="NZ_AFAA02000017.1"/>
</dbReference>
<protein>
    <submittedName>
        <fullName evidence="3">Uncharacterized protein</fullName>
    </submittedName>
</protein>
<evidence type="ECO:0000313" key="4">
    <source>
        <dbReference type="Proteomes" id="UP000003866"/>
    </source>
</evidence>
<dbReference type="AlphaFoldDB" id="A0AAN4AG32"/>
<gene>
    <name evidence="3" type="ORF">EC40967_4316</name>
</gene>
<feature type="transmembrane region" description="Helical" evidence="2">
    <location>
        <begin position="12"/>
        <end position="29"/>
    </location>
</feature>
<feature type="transmembrane region" description="Helical" evidence="2">
    <location>
        <begin position="49"/>
        <end position="68"/>
    </location>
</feature>
<reference evidence="3 4" key="1">
    <citation type="submission" date="2011-12" db="EMBL/GenBank/DDBJ databases">
        <authorList>
            <person name="Brinkac L."/>
            <person name="Radune D."/>
            <person name="Sanka R."/>
            <person name="Selengut J."/>
            <person name="DebRoy C."/>
            <person name="Feng P."/>
            <person name="Fratamico P.M."/>
            <person name="Kapur V."/>
            <person name="Kariyawasam S."/>
            <person name="Losada L."/>
            <person name="Nierman W.C."/>
            <person name="Nelson K."/>
        </authorList>
    </citation>
    <scope>NUCLEOTIDE SEQUENCE [LARGE SCALE GENOMIC DNA]</scope>
    <source>
        <strain evidence="3 4">4.0967</strain>
    </source>
</reference>
<sequence>MNRLLKRQEVRFVLGTAIAVLLGMGLYNAQPLLVSYFSTVAKILQDENSFFIATLILTFMAAFLLNYVNKGIGESKNKNVNSYEELKSELDSLKQEFNQLVTNDSKDLNGVLLTSKERQELIDNAKKKIVGNTLLAADLSLKNDINSFRNQIEISKHYNDIVYRLENEINRLNRRGGVNLVLGAFIAFCGILYLGYSVTNAINTNDKLEYILHMAPKLSFVIVVELFAYFFLKLYKNGFDEVKYFQNELTNIDSKVLAIKFLKGIRNEDLMGEVIKNLMATERNFVLEKGQTTVSLEKEKISMDGDKNIVEALKEILKFKK</sequence>
<feature type="transmembrane region" description="Helical" evidence="2">
    <location>
        <begin position="178"/>
        <end position="198"/>
    </location>
</feature>
<keyword evidence="2" id="KW-0812">Transmembrane</keyword>